<dbReference type="AlphaFoldDB" id="A0A938XVF5"/>
<dbReference type="GO" id="GO:0003677">
    <property type="term" value="F:DNA binding"/>
    <property type="evidence" value="ECO:0007669"/>
    <property type="project" value="UniProtKB-KW"/>
</dbReference>
<organism evidence="1 2">
    <name type="scientific">Brevibacillus fulvus</name>
    <dbReference type="NCBI Taxonomy" id="1125967"/>
    <lineage>
        <taxon>Bacteria</taxon>
        <taxon>Bacillati</taxon>
        <taxon>Bacillota</taxon>
        <taxon>Bacilli</taxon>
        <taxon>Bacillales</taxon>
        <taxon>Paenibacillaceae</taxon>
        <taxon>Brevibacillus</taxon>
    </lineage>
</organism>
<dbReference type="EMBL" id="JAFBEB010000008">
    <property type="protein sequence ID" value="MBM7590857.1"/>
    <property type="molecule type" value="Genomic_DNA"/>
</dbReference>
<dbReference type="Proteomes" id="UP000717624">
    <property type="component" value="Unassembled WGS sequence"/>
</dbReference>
<proteinExistence type="predicted"/>
<evidence type="ECO:0000313" key="1">
    <source>
        <dbReference type="EMBL" id="MBM7590857.1"/>
    </source>
</evidence>
<accession>A0A938XVF5</accession>
<gene>
    <name evidence="1" type="ORF">JOD01_002469</name>
</gene>
<dbReference type="InterPro" id="IPR036390">
    <property type="entry name" value="WH_DNA-bd_sf"/>
</dbReference>
<evidence type="ECO:0000313" key="2">
    <source>
        <dbReference type="Proteomes" id="UP000717624"/>
    </source>
</evidence>
<dbReference type="SUPFAM" id="SSF46785">
    <property type="entry name" value="Winged helix' DNA-binding domain"/>
    <property type="match status" value="1"/>
</dbReference>
<comment type="caution">
    <text evidence="1">The sequence shown here is derived from an EMBL/GenBank/DDBJ whole genome shotgun (WGS) entry which is preliminary data.</text>
</comment>
<sequence>MLSDIERKVLRIIANFSAGRRRLPTIDELCVKTGRSRGGVMEVLDVLAREEYIEWDRMRPDDITLLEAWERKDTFRWQAE</sequence>
<dbReference type="Gene3D" id="1.10.10.10">
    <property type="entry name" value="Winged helix-like DNA-binding domain superfamily/Winged helix DNA-binding domain"/>
    <property type="match status" value="1"/>
</dbReference>
<protein>
    <submittedName>
        <fullName evidence="1">DNA-binding FadR family transcriptional regulator</fullName>
    </submittedName>
</protein>
<dbReference type="InterPro" id="IPR036388">
    <property type="entry name" value="WH-like_DNA-bd_sf"/>
</dbReference>
<keyword evidence="2" id="KW-1185">Reference proteome</keyword>
<name>A0A938XVF5_9BACL</name>
<keyword evidence="1" id="KW-0238">DNA-binding</keyword>
<reference evidence="1" key="1">
    <citation type="submission" date="2021-01" db="EMBL/GenBank/DDBJ databases">
        <title>Genomic Encyclopedia of Type Strains, Phase IV (KMG-IV): sequencing the most valuable type-strain genomes for metagenomic binning, comparative biology and taxonomic classification.</title>
        <authorList>
            <person name="Goeker M."/>
        </authorList>
    </citation>
    <scope>NUCLEOTIDE SEQUENCE</scope>
    <source>
        <strain evidence="1">DSM 25523</strain>
    </source>
</reference>